<proteinExistence type="predicted"/>
<name>A0A2Z7CFK0_9LAMI</name>
<keyword evidence="3" id="KW-1185">Reference proteome</keyword>
<protein>
    <submittedName>
        <fullName evidence="2">Replication protein A 70 kDa DNA-binding subunit B-like</fullName>
    </submittedName>
</protein>
<reference evidence="2 3" key="1">
    <citation type="journal article" date="2015" name="Proc. Natl. Acad. Sci. U.S.A.">
        <title>The resurrection genome of Boea hygrometrica: A blueprint for survival of dehydration.</title>
        <authorList>
            <person name="Xiao L."/>
            <person name="Yang G."/>
            <person name="Zhang L."/>
            <person name="Yang X."/>
            <person name="Zhao S."/>
            <person name="Ji Z."/>
            <person name="Zhou Q."/>
            <person name="Hu M."/>
            <person name="Wang Y."/>
            <person name="Chen M."/>
            <person name="Xu Y."/>
            <person name="Jin H."/>
            <person name="Xiao X."/>
            <person name="Hu G."/>
            <person name="Bao F."/>
            <person name="Hu Y."/>
            <person name="Wan P."/>
            <person name="Li L."/>
            <person name="Deng X."/>
            <person name="Kuang T."/>
            <person name="Xiang C."/>
            <person name="Zhu J.K."/>
            <person name="Oliver M.J."/>
            <person name="He Y."/>
        </authorList>
    </citation>
    <scope>NUCLEOTIDE SEQUENCE [LARGE SCALE GENOMIC DNA]</scope>
    <source>
        <strain evidence="3">cv. XS01</strain>
    </source>
</reference>
<evidence type="ECO:0000313" key="2">
    <source>
        <dbReference type="EMBL" id="KZV43283.1"/>
    </source>
</evidence>
<sequence>MASVFITNALQVNFESVLGISDNVGMVNMFKALESLGYEGFWDVRQYCMSRNWSSSLTQHLCKIMTLPVLSPGMPNNLVLQARTVFSKYEKPVQYSCKKRLLKYEFRLLNDILDKSITVKAGSFDAVTHERFFMMTAIHFGVKLETDLAEPAVARSEDITVEISKHSTAVTDEESMSIEDLLQQIPSDSLLPFVLAAEPTRIKFSNGISIPGVADGYLYKANISVKEEKVFTWAETDSVQIALQRRLYIVAKYRELLLRNFLEAYRANFSFGQPWSAMALQIIYLLSIAHNTAVKELLLQKQAHVLQWTRPCCSMLFEGVFDHSFYIPINHKTILSTCWIQLLRFIGGSWMVEDGYDRWVYDCETPVSQLWEKFPEQIALHTLAPICLFFEPVQRLSTFSPPAVKYWVVMPVGPVVGDVSIPRRVVDFVSYRIQIIDSFLPEPSPVSSFNICTVVMPVGPVVGDVSIPRRVVDFVSYRIQIIDSFLPEPSVQATPVVDIASVPTDFASLSPTNSDLSLPSPHQSPSTDSSMHFDTADIPLGTDTAVEQILLPTTAAPLTTNLSEQFAQLRASISQLSIKKLKTQRSIGNVQNHLLSRINDLEKAYANARTQQEQDLRGHFKSVRQEVQIQKTALSFEVHEFKQGVRAQSGIFSTDLATIRNEVRDVSKEFDDRLAVIRNDLLEFLVETQGKLASLAFVTKGRNDKKGEVGSSHVRSQPPPPPPGDGGNSGSRGEPSRKIGRSGSTQKSWRYWLNE</sequence>
<dbReference type="GO" id="GO:0003677">
    <property type="term" value="F:DNA binding"/>
    <property type="evidence" value="ECO:0007669"/>
    <property type="project" value="UniProtKB-KW"/>
</dbReference>
<organism evidence="2 3">
    <name type="scientific">Dorcoceras hygrometricum</name>
    <dbReference type="NCBI Taxonomy" id="472368"/>
    <lineage>
        <taxon>Eukaryota</taxon>
        <taxon>Viridiplantae</taxon>
        <taxon>Streptophyta</taxon>
        <taxon>Embryophyta</taxon>
        <taxon>Tracheophyta</taxon>
        <taxon>Spermatophyta</taxon>
        <taxon>Magnoliopsida</taxon>
        <taxon>eudicotyledons</taxon>
        <taxon>Gunneridae</taxon>
        <taxon>Pentapetalae</taxon>
        <taxon>asterids</taxon>
        <taxon>lamiids</taxon>
        <taxon>Lamiales</taxon>
        <taxon>Gesneriaceae</taxon>
        <taxon>Didymocarpoideae</taxon>
        <taxon>Trichosporeae</taxon>
        <taxon>Loxocarpinae</taxon>
        <taxon>Dorcoceras</taxon>
    </lineage>
</organism>
<dbReference type="Proteomes" id="UP000250235">
    <property type="component" value="Unassembled WGS sequence"/>
</dbReference>
<feature type="region of interest" description="Disordered" evidence="1">
    <location>
        <begin position="703"/>
        <end position="755"/>
    </location>
</feature>
<keyword evidence="2" id="KW-0238">DNA-binding</keyword>
<accession>A0A2Z7CFK0</accession>
<evidence type="ECO:0000256" key="1">
    <source>
        <dbReference type="SAM" id="MobiDB-lite"/>
    </source>
</evidence>
<dbReference type="EMBL" id="KQ998144">
    <property type="protein sequence ID" value="KZV43283.1"/>
    <property type="molecule type" value="Genomic_DNA"/>
</dbReference>
<gene>
    <name evidence="2" type="ORF">F511_22220</name>
</gene>
<dbReference type="OrthoDB" id="660555at2759"/>
<feature type="region of interest" description="Disordered" evidence="1">
    <location>
        <begin position="511"/>
        <end position="530"/>
    </location>
</feature>
<dbReference type="AlphaFoldDB" id="A0A2Z7CFK0"/>
<evidence type="ECO:0000313" key="3">
    <source>
        <dbReference type="Proteomes" id="UP000250235"/>
    </source>
</evidence>